<feature type="compositionally biased region" description="Basic and acidic residues" evidence="1">
    <location>
        <begin position="630"/>
        <end position="642"/>
    </location>
</feature>
<feature type="compositionally biased region" description="Basic residues" evidence="1">
    <location>
        <begin position="508"/>
        <end position="525"/>
    </location>
</feature>
<dbReference type="Proteomes" id="UP000759537">
    <property type="component" value="Unassembled WGS sequence"/>
</dbReference>
<dbReference type="EMBL" id="WHVB01000037">
    <property type="protein sequence ID" value="KAF8467114.1"/>
    <property type="molecule type" value="Genomic_DNA"/>
</dbReference>
<feature type="compositionally biased region" description="Basic and acidic residues" evidence="1">
    <location>
        <begin position="729"/>
        <end position="744"/>
    </location>
</feature>
<organism evidence="2 3">
    <name type="scientific">Russula ochroleuca</name>
    <dbReference type="NCBI Taxonomy" id="152965"/>
    <lineage>
        <taxon>Eukaryota</taxon>
        <taxon>Fungi</taxon>
        <taxon>Dikarya</taxon>
        <taxon>Basidiomycota</taxon>
        <taxon>Agaricomycotina</taxon>
        <taxon>Agaricomycetes</taxon>
        <taxon>Russulales</taxon>
        <taxon>Russulaceae</taxon>
        <taxon>Russula</taxon>
    </lineage>
</organism>
<name>A0A9P5MP07_9AGAM</name>
<feature type="region of interest" description="Disordered" evidence="1">
    <location>
        <begin position="264"/>
        <end position="294"/>
    </location>
</feature>
<evidence type="ECO:0000313" key="2">
    <source>
        <dbReference type="EMBL" id="KAF8467114.1"/>
    </source>
</evidence>
<feature type="compositionally biased region" description="Gly residues" evidence="1">
    <location>
        <begin position="618"/>
        <end position="628"/>
    </location>
</feature>
<reference evidence="2" key="1">
    <citation type="submission" date="2019-10" db="EMBL/GenBank/DDBJ databases">
        <authorList>
            <consortium name="DOE Joint Genome Institute"/>
            <person name="Kuo A."/>
            <person name="Miyauchi S."/>
            <person name="Kiss E."/>
            <person name="Drula E."/>
            <person name="Kohler A."/>
            <person name="Sanchez-Garcia M."/>
            <person name="Andreopoulos B."/>
            <person name="Barry K.W."/>
            <person name="Bonito G."/>
            <person name="Buee M."/>
            <person name="Carver A."/>
            <person name="Chen C."/>
            <person name="Cichocki N."/>
            <person name="Clum A."/>
            <person name="Culley D."/>
            <person name="Crous P.W."/>
            <person name="Fauchery L."/>
            <person name="Girlanda M."/>
            <person name="Hayes R."/>
            <person name="Keri Z."/>
            <person name="LaButti K."/>
            <person name="Lipzen A."/>
            <person name="Lombard V."/>
            <person name="Magnuson J."/>
            <person name="Maillard F."/>
            <person name="Morin E."/>
            <person name="Murat C."/>
            <person name="Nolan M."/>
            <person name="Ohm R."/>
            <person name="Pangilinan J."/>
            <person name="Pereira M."/>
            <person name="Perotto S."/>
            <person name="Peter M."/>
            <person name="Riley R."/>
            <person name="Sitrit Y."/>
            <person name="Stielow B."/>
            <person name="Szollosi G."/>
            <person name="Zifcakova L."/>
            <person name="Stursova M."/>
            <person name="Spatafora J.W."/>
            <person name="Tedersoo L."/>
            <person name="Vaario L.-M."/>
            <person name="Yamada A."/>
            <person name="Yan M."/>
            <person name="Wang P."/>
            <person name="Xu J."/>
            <person name="Bruns T."/>
            <person name="Baldrian P."/>
            <person name="Vilgalys R."/>
            <person name="Henrissat B."/>
            <person name="Grigoriev I.V."/>
            <person name="Hibbett D."/>
            <person name="Nagy L.G."/>
            <person name="Martin F.M."/>
        </authorList>
    </citation>
    <scope>NUCLEOTIDE SEQUENCE</scope>
    <source>
        <strain evidence="2">Prilba</strain>
    </source>
</reference>
<keyword evidence="3" id="KW-1185">Reference proteome</keyword>
<feature type="region of interest" description="Disordered" evidence="1">
    <location>
        <begin position="1"/>
        <end position="46"/>
    </location>
</feature>
<feature type="compositionally biased region" description="Basic and acidic residues" evidence="1">
    <location>
        <begin position="373"/>
        <end position="388"/>
    </location>
</feature>
<feature type="compositionally biased region" description="Low complexity" evidence="1">
    <location>
        <begin position="166"/>
        <end position="181"/>
    </location>
</feature>
<sequence length="841" mass="90818">MSITLSLPNDPNILPTPSHSATSLDPLSSSSSTVDSMRPKAERRVSLSVLESAKFRLSHDFARLVRSPSSASSKSNRTGRTASTHGSRALASDYENEPHTALSHPPVDLDHHDMSPPFADPPPTSPPRRAKFYDFLSRSSSRSRSRSKGDTRPSDSASNEGHDLMSATTATFTSTSGTSESHYATSPTSIPSTLRPSRPLSDNTITTGDTITPKKLHSRTPRASRAPRHARPISPHLINDSGIGVNEPLIAYDPRMPPPPVPASALLAQPTSTKEKRRSKPLFGLPMAPWSRPTIPKSEEVSVLSSPPQSPRSRHSGVSKIENWFRIGPPLAMASSRPPIAAPQTSRPITSPVTVDPVDTGRRPHSTPPRIHASREIESSSDSERDGRCSPLLGLFTSSRGRGKQRERNHDNLPPILGKPVVGAPIIRTRTTSREGSNVTKEPSAPQLPRVEYDGGGNTDSRRSTSRNGHRRVVSPSPNGNTHAQAHAYHSRGHAHKHSHGQDAPSHTRTHVRSRSHVHPARSHTHPPPSHHGTGSPPTVPHSPLVQSVTAASAASHSTTGTAVTNATTGAPATGGTGSWGRAARTADWVRGAGVHPPFAFESAASSTASTSGERRGGGGGGDGGGSGSDIRERERERDRERSRKRIVTHVRGPVSPVRSTGSTSTGPGRWEQREIELGLGLTWAPTKIRVREWTPGSVDSAGTSLGARVRAGAGEVEGGEDSDAALQRQREMEQRVQEREGARRTRERLAEYEVGYVRSRSRKDREITGRFRDVLGTEGFEAFKKYVRRFDAELIPLHGASGLLGRVERLLDKAPVRHVGAREKGELLDDLVKIVHENEW</sequence>
<feature type="region of interest" description="Disordered" evidence="1">
    <location>
        <begin position="714"/>
        <end position="744"/>
    </location>
</feature>
<dbReference type="AlphaFoldDB" id="A0A9P5MP07"/>
<feature type="compositionally biased region" description="Polar residues" evidence="1">
    <location>
        <begin position="343"/>
        <end position="353"/>
    </location>
</feature>
<evidence type="ECO:0000256" key="1">
    <source>
        <dbReference type="SAM" id="MobiDB-lite"/>
    </source>
</evidence>
<accession>A0A9P5MP07</accession>
<feature type="region of interest" description="Disordered" evidence="1">
    <location>
        <begin position="65"/>
        <end position="240"/>
    </location>
</feature>
<protein>
    <submittedName>
        <fullName evidence="2">Uncharacterized protein</fullName>
    </submittedName>
</protein>
<feature type="compositionally biased region" description="Polar residues" evidence="1">
    <location>
        <begin position="182"/>
        <end position="210"/>
    </location>
</feature>
<feature type="region of interest" description="Disordered" evidence="1">
    <location>
        <begin position="335"/>
        <end position="580"/>
    </location>
</feature>
<feature type="compositionally biased region" description="Basic residues" evidence="1">
    <location>
        <begin position="464"/>
        <end position="473"/>
    </location>
</feature>
<feature type="compositionally biased region" description="Polar residues" evidence="1">
    <location>
        <begin position="76"/>
        <end position="86"/>
    </location>
</feature>
<evidence type="ECO:0000313" key="3">
    <source>
        <dbReference type="Proteomes" id="UP000759537"/>
    </source>
</evidence>
<feature type="compositionally biased region" description="Basic residues" evidence="1">
    <location>
        <begin position="214"/>
        <end position="231"/>
    </location>
</feature>
<gene>
    <name evidence="2" type="ORF">DFH94DRAFT_299217</name>
</gene>
<feature type="compositionally biased region" description="Low complexity" evidence="1">
    <location>
        <begin position="548"/>
        <end position="572"/>
    </location>
</feature>
<feature type="compositionally biased region" description="Polar residues" evidence="1">
    <location>
        <begin position="658"/>
        <end position="667"/>
    </location>
</feature>
<proteinExistence type="predicted"/>
<feature type="compositionally biased region" description="Low complexity" evidence="1">
    <location>
        <begin position="18"/>
        <end position="36"/>
    </location>
</feature>
<comment type="caution">
    <text evidence="2">The sequence shown here is derived from an EMBL/GenBank/DDBJ whole genome shotgun (WGS) entry which is preliminary data.</text>
</comment>
<reference evidence="2" key="2">
    <citation type="journal article" date="2020" name="Nat. Commun.">
        <title>Large-scale genome sequencing of mycorrhizal fungi provides insights into the early evolution of symbiotic traits.</title>
        <authorList>
            <person name="Miyauchi S."/>
            <person name="Kiss E."/>
            <person name="Kuo A."/>
            <person name="Drula E."/>
            <person name="Kohler A."/>
            <person name="Sanchez-Garcia M."/>
            <person name="Morin E."/>
            <person name="Andreopoulos B."/>
            <person name="Barry K.W."/>
            <person name="Bonito G."/>
            <person name="Buee M."/>
            <person name="Carver A."/>
            <person name="Chen C."/>
            <person name="Cichocki N."/>
            <person name="Clum A."/>
            <person name="Culley D."/>
            <person name="Crous P.W."/>
            <person name="Fauchery L."/>
            <person name="Girlanda M."/>
            <person name="Hayes R.D."/>
            <person name="Keri Z."/>
            <person name="LaButti K."/>
            <person name="Lipzen A."/>
            <person name="Lombard V."/>
            <person name="Magnuson J."/>
            <person name="Maillard F."/>
            <person name="Murat C."/>
            <person name="Nolan M."/>
            <person name="Ohm R.A."/>
            <person name="Pangilinan J."/>
            <person name="Pereira M.F."/>
            <person name="Perotto S."/>
            <person name="Peter M."/>
            <person name="Pfister S."/>
            <person name="Riley R."/>
            <person name="Sitrit Y."/>
            <person name="Stielow J.B."/>
            <person name="Szollosi G."/>
            <person name="Zifcakova L."/>
            <person name="Stursova M."/>
            <person name="Spatafora J.W."/>
            <person name="Tedersoo L."/>
            <person name="Vaario L.M."/>
            <person name="Yamada A."/>
            <person name="Yan M."/>
            <person name="Wang P."/>
            <person name="Xu J."/>
            <person name="Bruns T."/>
            <person name="Baldrian P."/>
            <person name="Vilgalys R."/>
            <person name="Dunand C."/>
            <person name="Henrissat B."/>
            <person name="Grigoriev I.V."/>
            <person name="Hibbett D."/>
            <person name="Nagy L.G."/>
            <person name="Martin F.M."/>
        </authorList>
    </citation>
    <scope>NUCLEOTIDE SEQUENCE</scope>
    <source>
        <strain evidence="2">Prilba</strain>
    </source>
</reference>
<dbReference type="OrthoDB" id="3260940at2759"/>
<feature type="compositionally biased region" description="Basic residues" evidence="1">
    <location>
        <begin position="489"/>
        <end position="499"/>
    </location>
</feature>
<feature type="region of interest" description="Disordered" evidence="1">
    <location>
        <begin position="604"/>
        <end position="673"/>
    </location>
</feature>